<evidence type="ECO:0000313" key="3">
    <source>
        <dbReference type="Proteomes" id="UP001597308"/>
    </source>
</evidence>
<evidence type="ECO:0000256" key="1">
    <source>
        <dbReference type="SAM" id="SignalP"/>
    </source>
</evidence>
<dbReference type="EMBL" id="JBHUER010000009">
    <property type="protein sequence ID" value="MFD1703924.1"/>
    <property type="molecule type" value="Genomic_DNA"/>
</dbReference>
<sequence>MKSFLSSSTRARLGVLLVAASSVTLAGCHGDRIVADDYPQQYDQRHPIVLTEGAARLDLPVGAGRDGLTARQKEDIRAFAADWRKNGRGPLAMMVPRGGASDAAAAYSASALRATLASAGVPSTAVLTQRYSASGPDHLAPIKLGYVKLKAEVPHPCGLWPDDMGNGGGDWYGATQNRDYWNFGCATQQNLAAVVADPEDLARPRTETPIYAGRRQTVIEKHRVGEVTSARYKTEGVRASNTGGAQ</sequence>
<gene>
    <name evidence="2" type="ORF">ACFSCV_13015</name>
</gene>
<keyword evidence="1" id="KW-0732">Signal</keyword>
<reference evidence="3" key="1">
    <citation type="journal article" date="2019" name="Int. J. Syst. Evol. Microbiol.">
        <title>The Global Catalogue of Microorganisms (GCM) 10K type strain sequencing project: providing services to taxonomists for standard genome sequencing and annotation.</title>
        <authorList>
            <consortium name="The Broad Institute Genomics Platform"/>
            <consortium name="The Broad Institute Genome Sequencing Center for Infectious Disease"/>
            <person name="Wu L."/>
            <person name="Ma J."/>
        </authorList>
    </citation>
    <scope>NUCLEOTIDE SEQUENCE [LARGE SCALE GENOMIC DNA]</scope>
    <source>
        <strain evidence="3">KCTC 23707</strain>
    </source>
</reference>
<organism evidence="2 3">
    <name type="scientific">Methylopila henanensis</name>
    <dbReference type="NCBI Taxonomy" id="873516"/>
    <lineage>
        <taxon>Bacteria</taxon>
        <taxon>Pseudomonadati</taxon>
        <taxon>Pseudomonadota</taxon>
        <taxon>Alphaproteobacteria</taxon>
        <taxon>Hyphomicrobiales</taxon>
        <taxon>Methylopilaceae</taxon>
        <taxon>Methylopila</taxon>
    </lineage>
</organism>
<protein>
    <submittedName>
        <fullName evidence="2">CpaD family pilus assembly protein</fullName>
    </submittedName>
</protein>
<comment type="caution">
    <text evidence="2">The sequence shown here is derived from an EMBL/GenBank/DDBJ whole genome shotgun (WGS) entry which is preliminary data.</text>
</comment>
<feature type="chain" id="PRO_5046558497" evidence="1">
    <location>
        <begin position="27"/>
        <end position="246"/>
    </location>
</feature>
<feature type="signal peptide" evidence="1">
    <location>
        <begin position="1"/>
        <end position="26"/>
    </location>
</feature>
<dbReference type="Pfam" id="PF09476">
    <property type="entry name" value="Pilus_CpaD"/>
    <property type="match status" value="1"/>
</dbReference>
<dbReference type="RefSeq" id="WP_378800015.1">
    <property type="nucleotide sequence ID" value="NZ_JBHUER010000009.1"/>
</dbReference>
<proteinExistence type="predicted"/>
<dbReference type="NCBIfam" id="TIGR02522">
    <property type="entry name" value="pilus_cpaD"/>
    <property type="match status" value="1"/>
</dbReference>
<keyword evidence="3" id="KW-1185">Reference proteome</keyword>
<evidence type="ECO:0000313" key="2">
    <source>
        <dbReference type="EMBL" id="MFD1703924.1"/>
    </source>
</evidence>
<dbReference type="PROSITE" id="PS51257">
    <property type="entry name" value="PROKAR_LIPOPROTEIN"/>
    <property type="match status" value="1"/>
</dbReference>
<dbReference type="Proteomes" id="UP001597308">
    <property type="component" value="Unassembled WGS sequence"/>
</dbReference>
<accession>A0ABW4K8A0</accession>
<name>A0ABW4K8A0_9HYPH</name>
<dbReference type="InterPro" id="IPR013361">
    <property type="entry name" value="Pilus_CpaD"/>
</dbReference>
<dbReference type="InterPro" id="IPR019027">
    <property type="entry name" value="Pilus_biogenesis_CpaD-related"/>
</dbReference>